<dbReference type="KEGG" id="svn:CP980_19695"/>
<sequence>MISRLLSDKVHFCFVPLIENGDRVMGSSRRILGTLGLLSCLALSANVPAAAAAAAPPGPAAPAVREMAKVPFTQRYQAVQRGGLVRASNSSIACRGAEAPDAEPCAEVNRGAAGVNGDFDMFYSEVDKDPDTYNSTRAELKVPQGAKVSYARLYWGGNLRVGEQKPPEDNGRVLVAEPGGAYKEVLADTVIGHRSDAGSDAYQASADVTPMVRKGGAGMWTVAQLNIAMGHSEVGAWGGWTLVVAYEHPQEPVRRISVWDGFESIAAGAGAGAVDTVEIAGLDAAAGAAGKAGVVAYDGDRGTLGDSLTVTSDSGRRVDISDAENPFNDVMNSTITEFGDPSFVRQPEHMNNLGYDADVFDLSPALSGGARSLSFRFTGESQGQFLGVLFVQTDARR</sequence>
<feature type="domain" description="DUF3344" evidence="1">
    <location>
        <begin position="123"/>
        <end position="267"/>
    </location>
</feature>
<dbReference type="EMBL" id="CP023692">
    <property type="protein sequence ID" value="QEV47022.1"/>
    <property type="molecule type" value="Genomic_DNA"/>
</dbReference>
<evidence type="ECO:0000313" key="2">
    <source>
        <dbReference type="EMBL" id="QEV47022.1"/>
    </source>
</evidence>
<gene>
    <name evidence="2" type="ORF">CP980_19695</name>
</gene>
<proteinExistence type="predicted"/>
<name>A0A5J6JBD1_STRVI</name>
<dbReference type="Pfam" id="PF11824">
    <property type="entry name" value="DUF3344"/>
    <property type="match status" value="1"/>
</dbReference>
<accession>A0A5J6JBD1</accession>
<dbReference type="AlphaFoldDB" id="A0A5J6JBD1"/>
<protein>
    <submittedName>
        <fullName evidence="2">DUF3344 domain-containing protein</fullName>
    </submittedName>
</protein>
<keyword evidence="3" id="KW-1185">Reference proteome</keyword>
<dbReference type="Proteomes" id="UP000325563">
    <property type="component" value="Chromosome"/>
</dbReference>
<organism evidence="2 3">
    <name type="scientific">Streptomyces vinaceus</name>
    <dbReference type="NCBI Taxonomy" id="1960"/>
    <lineage>
        <taxon>Bacteria</taxon>
        <taxon>Bacillati</taxon>
        <taxon>Actinomycetota</taxon>
        <taxon>Actinomycetes</taxon>
        <taxon>Kitasatosporales</taxon>
        <taxon>Streptomycetaceae</taxon>
        <taxon>Streptomyces</taxon>
    </lineage>
</organism>
<dbReference type="InterPro" id="IPR021779">
    <property type="entry name" value="DUF3344"/>
</dbReference>
<reference evidence="2 3" key="1">
    <citation type="submission" date="2017-09" db="EMBL/GenBank/DDBJ databases">
        <authorList>
            <person name="Lee N."/>
            <person name="Cho B.-K."/>
        </authorList>
    </citation>
    <scope>NUCLEOTIDE SEQUENCE [LARGE SCALE GENOMIC DNA]</scope>
    <source>
        <strain evidence="2 3">ATCC 27476</strain>
    </source>
</reference>
<evidence type="ECO:0000259" key="1">
    <source>
        <dbReference type="Pfam" id="PF11824"/>
    </source>
</evidence>
<evidence type="ECO:0000313" key="3">
    <source>
        <dbReference type="Proteomes" id="UP000325563"/>
    </source>
</evidence>